<gene>
    <name evidence="3" type="ORF">ACJRO7_000608</name>
</gene>
<dbReference type="InterPro" id="IPR007612">
    <property type="entry name" value="LOR"/>
</dbReference>
<organism evidence="3 4">
    <name type="scientific">Eucalyptus globulus</name>
    <name type="common">Tasmanian blue gum</name>
    <dbReference type="NCBI Taxonomy" id="34317"/>
    <lineage>
        <taxon>Eukaryota</taxon>
        <taxon>Viridiplantae</taxon>
        <taxon>Streptophyta</taxon>
        <taxon>Embryophyta</taxon>
        <taxon>Tracheophyta</taxon>
        <taxon>Spermatophyta</taxon>
        <taxon>Magnoliopsida</taxon>
        <taxon>eudicotyledons</taxon>
        <taxon>Gunneridae</taxon>
        <taxon>Pentapetalae</taxon>
        <taxon>rosids</taxon>
        <taxon>malvids</taxon>
        <taxon>Myrtales</taxon>
        <taxon>Myrtaceae</taxon>
        <taxon>Myrtoideae</taxon>
        <taxon>Eucalypteae</taxon>
        <taxon>Eucalyptus</taxon>
    </lineage>
</organism>
<dbReference type="SUPFAM" id="SSF54518">
    <property type="entry name" value="Tubby C-terminal domain-like"/>
    <property type="match status" value="1"/>
</dbReference>
<evidence type="ECO:0000313" key="3">
    <source>
        <dbReference type="EMBL" id="KAL3753240.1"/>
    </source>
</evidence>
<name>A0ABD3LXX4_EUCGL</name>
<dbReference type="InterPro" id="IPR025659">
    <property type="entry name" value="Tubby-like_C"/>
</dbReference>
<dbReference type="Proteomes" id="UP001634007">
    <property type="component" value="Unassembled WGS sequence"/>
</dbReference>
<comment type="similarity">
    <text evidence="1">Belongs to the LOR family.</text>
</comment>
<proteinExistence type="inferred from homology"/>
<dbReference type="Pfam" id="PF04525">
    <property type="entry name" value="LOR"/>
    <property type="match status" value="1"/>
</dbReference>
<protein>
    <recommendedName>
        <fullName evidence="5">Protein LURP-one-related 5-like</fullName>
    </recommendedName>
</protein>
<evidence type="ECO:0000256" key="2">
    <source>
        <dbReference type="SAM" id="MobiDB-lite"/>
    </source>
</evidence>
<comment type="caution">
    <text evidence="3">The sequence shown here is derived from an EMBL/GenBank/DDBJ whole genome shotgun (WGS) entry which is preliminary data.</text>
</comment>
<dbReference type="EMBL" id="JBJKBG010000001">
    <property type="protein sequence ID" value="KAL3753240.1"/>
    <property type="molecule type" value="Genomic_DNA"/>
</dbReference>
<evidence type="ECO:0000256" key="1">
    <source>
        <dbReference type="ARBA" id="ARBA00005437"/>
    </source>
</evidence>
<reference evidence="3 4" key="1">
    <citation type="submission" date="2024-11" db="EMBL/GenBank/DDBJ databases">
        <title>Chromosome-level genome assembly of Eucalyptus globulus Labill. provides insights into its genome evolution.</title>
        <authorList>
            <person name="Li X."/>
        </authorList>
    </citation>
    <scope>NUCLEOTIDE SEQUENCE [LARGE SCALE GENOMIC DNA]</scope>
    <source>
        <strain evidence="3">CL2024</strain>
        <tissue evidence="3">Fresh tender leaves</tissue>
    </source>
</reference>
<dbReference type="Gene3D" id="2.40.160.200">
    <property type="entry name" value="LURP1-related"/>
    <property type="match status" value="1"/>
</dbReference>
<sequence>MSRIHPAKNKCEGKARNGSSRCPDQCPTKFTVWKRSSMSFQGTDGFTVFDEHGRLVFRVDNYSRKGCCAAGGGLVLMDGAGNALMSLRPQILSMQCQWNAYRGEDECKEGQNLKLFSMRRVSSFLDRRRKDVAEVFVGGSKKPAFTVEGSFRSRNCVIRRSGSEEFVAKITRKRASPTVLLGTDVFNLVVQDGGNSDLVMACVVIMDRICSKSLAVPVLCS</sequence>
<accession>A0ABD3LXX4</accession>
<evidence type="ECO:0008006" key="5">
    <source>
        <dbReference type="Google" id="ProtNLM"/>
    </source>
</evidence>
<dbReference type="PANTHER" id="PTHR31087">
    <property type="match status" value="1"/>
</dbReference>
<keyword evidence="4" id="KW-1185">Reference proteome</keyword>
<dbReference type="AlphaFoldDB" id="A0ABD3LXX4"/>
<dbReference type="InterPro" id="IPR038595">
    <property type="entry name" value="LOR_sf"/>
</dbReference>
<feature type="region of interest" description="Disordered" evidence="2">
    <location>
        <begin position="1"/>
        <end position="22"/>
    </location>
</feature>
<evidence type="ECO:0000313" key="4">
    <source>
        <dbReference type="Proteomes" id="UP001634007"/>
    </source>
</evidence>
<dbReference type="PANTHER" id="PTHR31087:SF95">
    <property type="entry name" value="EXPRESSED PROTEIN"/>
    <property type="match status" value="1"/>
</dbReference>